<evidence type="ECO:0000313" key="2">
    <source>
        <dbReference type="Proteomes" id="UP001295684"/>
    </source>
</evidence>
<organism evidence="1 2">
    <name type="scientific">Euplotes crassus</name>
    <dbReference type="NCBI Taxonomy" id="5936"/>
    <lineage>
        <taxon>Eukaryota</taxon>
        <taxon>Sar</taxon>
        <taxon>Alveolata</taxon>
        <taxon>Ciliophora</taxon>
        <taxon>Intramacronucleata</taxon>
        <taxon>Spirotrichea</taxon>
        <taxon>Hypotrichia</taxon>
        <taxon>Euplotida</taxon>
        <taxon>Euplotidae</taxon>
        <taxon>Moneuplotes</taxon>
    </lineage>
</organism>
<dbReference type="AlphaFoldDB" id="A0AAD1XK94"/>
<proteinExistence type="predicted"/>
<protein>
    <submittedName>
        <fullName evidence="1">Uncharacterized protein</fullName>
    </submittedName>
</protein>
<sequence length="169" mass="19674">MEPNKPDWNDIDLTIYFQNVYDEPTGSIDYNIIGKSEISKKSESYQAYYIENITEEIKGASGNASNQARLPDLTQHTINEQRPVILEEERNVSCQTKPVSYILKYLEPREEDFGSTLYTLLNKIAGQQSLKRVPLKKILKILKHTKELIDKFFQTTKENCKSYKDFNQK</sequence>
<name>A0AAD1XK94_EUPCR</name>
<dbReference type="Proteomes" id="UP001295684">
    <property type="component" value="Unassembled WGS sequence"/>
</dbReference>
<reference evidence="1" key="1">
    <citation type="submission" date="2023-07" db="EMBL/GenBank/DDBJ databases">
        <authorList>
            <consortium name="AG Swart"/>
            <person name="Singh M."/>
            <person name="Singh A."/>
            <person name="Seah K."/>
            <person name="Emmerich C."/>
        </authorList>
    </citation>
    <scope>NUCLEOTIDE SEQUENCE</scope>
    <source>
        <strain evidence="1">DP1</strain>
    </source>
</reference>
<dbReference type="EMBL" id="CAMPGE010015604">
    <property type="protein sequence ID" value="CAI2374218.1"/>
    <property type="molecule type" value="Genomic_DNA"/>
</dbReference>
<evidence type="ECO:0000313" key="1">
    <source>
        <dbReference type="EMBL" id="CAI2374218.1"/>
    </source>
</evidence>
<gene>
    <name evidence="1" type="ORF">ECRASSUSDP1_LOCUS15570</name>
</gene>
<comment type="caution">
    <text evidence="1">The sequence shown here is derived from an EMBL/GenBank/DDBJ whole genome shotgun (WGS) entry which is preliminary data.</text>
</comment>
<accession>A0AAD1XK94</accession>
<keyword evidence="2" id="KW-1185">Reference proteome</keyword>